<gene>
    <name evidence="1" type="ORF">OSB52_19005</name>
</gene>
<comment type="caution">
    <text evidence="1">The sequence shown here is derived from an EMBL/GenBank/DDBJ whole genome shotgun (WGS) entry which is preliminary data.</text>
</comment>
<evidence type="ECO:0000313" key="2">
    <source>
        <dbReference type="Proteomes" id="UP001143347"/>
    </source>
</evidence>
<accession>A0A9X3I5V9</accession>
<keyword evidence="2" id="KW-1185">Reference proteome</keyword>
<protein>
    <submittedName>
        <fullName evidence="1">Thioredoxin family protein</fullName>
    </submittedName>
</protein>
<evidence type="ECO:0000313" key="1">
    <source>
        <dbReference type="EMBL" id="MCX2966177.1"/>
    </source>
</evidence>
<reference evidence="1" key="1">
    <citation type="submission" date="2022-10" db="EMBL/GenBank/DDBJ databases">
        <title>WGS of marine actinomycetes from Thailand.</title>
        <authorList>
            <person name="Thawai C."/>
        </authorList>
    </citation>
    <scope>NUCLEOTIDE SEQUENCE</scope>
    <source>
        <strain evidence="1">SW21</strain>
    </source>
</reference>
<proteinExistence type="predicted"/>
<sequence>MRANRVEMDIELPYFDGCPNWELMRDRLAEALAATGNAGTPIRLRRIETPEAAERVAFPGSPTIRIDGTDPFGPTEGVGLTCRVYRTADGHGGVPSTADLITVLRQAEHR</sequence>
<dbReference type="RefSeq" id="WP_245207826.1">
    <property type="nucleotide sequence ID" value="NZ_JAPKFM010000023.1"/>
</dbReference>
<dbReference type="EMBL" id="JAPKFM010000023">
    <property type="protein sequence ID" value="MCX2966177.1"/>
    <property type="molecule type" value="Genomic_DNA"/>
</dbReference>
<dbReference type="Proteomes" id="UP001143347">
    <property type="component" value="Unassembled WGS sequence"/>
</dbReference>
<name>A0A9X3I5V9_9ACTN</name>
<dbReference type="AlphaFoldDB" id="A0A9X3I5V9"/>
<organism evidence="1 2">
    <name type="scientific">Gordonia aquimaris</name>
    <dbReference type="NCBI Taxonomy" id="2984863"/>
    <lineage>
        <taxon>Bacteria</taxon>
        <taxon>Bacillati</taxon>
        <taxon>Actinomycetota</taxon>
        <taxon>Actinomycetes</taxon>
        <taxon>Mycobacteriales</taxon>
        <taxon>Gordoniaceae</taxon>
        <taxon>Gordonia</taxon>
    </lineage>
</organism>